<comment type="subcellular location">
    <subcellularLocation>
        <location evidence="1">Periplasm</location>
    </subcellularLocation>
</comment>
<evidence type="ECO:0000256" key="3">
    <source>
        <dbReference type="ARBA" id="ARBA00022729"/>
    </source>
</evidence>
<evidence type="ECO:0000259" key="6">
    <source>
        <dbReference type="Pfam" id="PF01471"/>
    </source>
</evidence>
<reference evidence="7 8" key="1">
    <citation type="submission" date="2023-07" db="EMBL/GenBank/DDBJ databases">
        <title>Sorghum-associated microbial communities from plants grown in Nebraska, USA.</title>
        <authorList>
            <person name="Schachtman D."/>
        </authorList>
    </citation>
    <scope>NUCLEOTIDE SEQUENCE [LARGE SCALE GENOMIC DNA]</scope>
    <source>
        <strain evidence="7 8">BE313</strain>
    </source>
</reference>
<keyword evidence="2" id="KW-0813">Transport</keyword>
<dbReference type="Pfam" id="PF01471">
    <property type="entry name" value="PG_binding_1"/>
    <property type="match status" value="2"/>
</dbReference>
<organism evidence="7 8">
    <name type="scientific">Rhodoferax ferrireducens</name>
    <dbReference type="NCBI Taxonomy" id="192843"/>
    <lineage>
        <taxon>Bacteria</taxon>
        <taxon>Pseudomonadati</taxon>
        <taxon>Pseudomonadota</taxon>
        <taxon>Betaproteobacteria</taxon>
        <taxon>Burkholderiales</taxon>
        <taxon>Comamonadaceae</taxon>
        <taxon>Rhodoferax</taxon>
    </lineage>
</organism>
<dbReference type="PANTHER" id="PTHR30222:SF18">
    <property type="entry name" value="BIFUNCTIONAL POLYHYDROXYBUTYRATE SYNTHASE _ ABC TRANSPORTER PERIPLASMIC BINDING PROTEIN-RELATED"/>
    <property type="match status" value="1"/>
</dbReference>
<sequence length="527" mass="56116">MKIRTVALVAALCTSGWMGSAAMAQGFVFGTDGPKADAPAPSTANSGNRNAKVETAQRLLARMGLFRETPSGNLTPATLEAIRAFSQQQGLAPANQVTDALLNAIRKVIWQTQNWSSGNYKGREKLVDAAGLREAQILLGKLGFNAGPLDGTFGPQTQVATEAFQESQAVSVDGLITATVLMNLRRAVNGVGASAKDTVRVLNWPDYIEPSVLQDFEKETKIRVVYDIFSSNDDLQTKLRSGGTPYDVVFPTANAVPAMAAKGLLGKLDKASLKNLGNIDPRVDATLRAWDKDGAYSLPYMWYTVGIAWNPKLTARAYPGRDMDSLTNVFDPEVAKRFQSCGIGVVDSASDVVPLAAMAGGQRKWDGKASTAAAAQVLDRLAGIVKVIPTDQYIDALATGKICVAIGFSGDAVQAQAKARGAVEYRVPADGGLLAIDAMAVPANARNKREAHLLIDYLMRPQVIAKISNTVGYANANSKAGEFMSDSVKSNPAVVPSTASLSRSLPIPILSEQDQQEIARIWAKFAK</sequence>
<feature type="signal peptide" evidence="5">
    <location>
        <begin position="1"/>
        <end position="24"/>
    </location>
</feature>
<name>A0ABU2C5F1_9BURK</name>
<dbReference type="PRINTS" id="PR00909">
    <property type="entry name" value="SPERMDNBNDNG"/>
</dbReference>
<dbReference type="InterPro" id="IPR002477">
    <property type="entry name" value="Peptidoglycan-bd-like"/>
</dbReference>
<dbReference type="PANTHER" id="PTHR30222">
    <property type="entry name" value="SPERMIDINE/PUTRESCINE-BINDING PERIPLASMIC PROTEIN"/>
    <property type="match status" value="1"/>
</dbReference>
<comment type="caution">
    <text evidence="7">The sequence shown here is derived from an EMBL/GenBank/DDBJ whole genome shotgun (WGS) entry which is preliminary data.</text>
</comment>
<dbReference type="Pfam" id="PF13416">
    <property type="entry name" value="SBP_bac_8"/>
    <property type="match status" value="1"/>
</dbReference>
<evidence type="ECO:0000313" key="8">
    <source>
        <dbReference type="Proteomes" id="UP001180487"/>
    </source>
</evidence>
<proteinExistence type="predicted"/>
<dbReference type="Gene3D" id="1.10.101.10">
    <property type="entry name" value="PGBD-like superfamily/PGBD"/>
    <property type="match status" value="2"/>
</dbReference>
<keyword evidence="3 5" id="KW-0732">Signal</keyword>
<dbReference type="Gene3D" id="3.40.190.10">
    <property type="entry name" value="Periplasmic binding protein-like II"/>
    <property type="match status" value="2"/>
</dbReference>
<evidence type="ECO:0000256" key="2">
    <source>
        <dbReference type="ARBA" id="ARBA00022448"/>
    </source>
</evidence>
<dbReference type="EMBL" id="JAVDXT010000001">
    <property type="protein sequence ID" value="MDR7376570.1"/>
    <property type="molecule type" value="Genomic_DNA"/>
</dbReference>
<evidence type="ECO:0000256" key="5">
    <source>
        <dbReference type="SAM" id="SignalP"/>
    </source>
</evidence>
<dbReference type="InterPro" id="IPR036365">
    <property type="entry name" value="PGBD-like_sf"/>
</dbReference>
<keyword evidence="8" id="KW-1185">Reference proteome</keyword>
<protein>
    <submittedName>
        <fullName evidence="7">Spermidine/putrescine-binding protein</fullName>
    </submittedName>
</protein>
<keyword evidence="4" id="KW-0574">Periplasm</keyword>
<accession>A0ABU2C5F1</accession>
<evidence type="ECO:0000313" key="7">
    <source>
        <dbReference type="EMBL" id="MDR7376570.1"/>
    </source>
</evidence>
<feature type="chain" id="PRO_5045960669" evidence="5">
    <location>
        <begin position="25"/>
        <end position="527"/>
    </location>
</feature>
<dbReference type="InterPro" id="IPR001188">
    <property type="entry name" value="Sperm_putr-bd"/>
</dbReference>
<dbReference type="InterPro" id="IPR006059">
    <property type="entry name" value="SBP"/>
</dbReference>
<evidence type="ECO:0000256" key="4">
    <source>
        <dbReference type="ARBA" id="ARBA00022764"/>
    </source>
</evidence>
<feature type="domain" description="Peptidoglycan binding-like" evidence="6">
    <location>
        <begin position="50"/>
        <end position="93"/>
    </location>
</feature>
<dbReference type="CDD" id="cd13659">
    <property type="entry name" value="PBP2_PotF"/>
    <property type="match status" value="1"/>
</dbReference>
<evidence type="ECO:0000256" key="1">
    <source>
        <dbReference type="ARBA" id="ARBA00004418"/>
    </source>
</evidence>
<dbReference type="SUPFAM" id="SSF47090">
    <property type="entry name" value="PGBD-like"/>
    <property type="match status" value="2"/>
</dbReference>
<dbReference type="InterPro" id="IPR036366">
    <property type="entry name" value="PGBDSf"/>
</dbReference>
<gene>
    <name evidence="7" type="ORF">J2X19_001228</name>
</gene>
<feature type="domain" description="Peptidoglycan binding-like" evidence="6">
    <location>
        <begin position="131"/>
        <end position="180"/>
    </location>
</feature>
<dbReference type="RefSeq" id="WP_310371595.1">
    <property type="nucleotide sequence ID" value="NZ_JAVDXT010000001.1"/>
</dbReference>
<dbReference type="SUPFAM" id="SSF53850">
    <property type="entry name" value="Periplasmic binding protein-like II"/>
    <property type="match status" value="1"/>
</dbReference>
<dbReference type="Proteomes" id="UP001180487">
    <property type="component" value="Unassembled WGS sequence"/>
</dbReference>